<organism evidence="4">
    <name type="scientific">Aceria tosichella</name>
    <name type="common">wheat curl mite</name>
    <dbReference type="NCBI Taxonomy" id="561515"/>
    <lineage>
        <taxon>Eukaryota</taxon>
        <taxon>Metazoa</taxon>
        <taxon>Ecdysozoa</taxon>
        <taxon>Arthropoda</taxon>
        <taxon>Chelicerata</taxon>
        <taxon>Arachnida</taxon>
        <taxon>Acari</taxon>
        <taxon>Acariformes</taxon>
        <taxon>Trombidiformes</taxon>
        <taxon>Prostigmata</taxon>
        <taxon>Eupodina</taxon>
        <taxon>Eriophyoidea</taxon>
        <taxon>Eriophyidae</taxon>
        <taxon>Eriophyinae</taxon>
        <taxon>Aceriini</taxon>
        <taxon>Aceria</taxon>
    </lineage>
</organism>
<name>A0A6G1SN60_9ACAR</name>
<feature type="compositionally biased region" description="Pro residues" evidence="2">
    <location>
        <begin position="258"/>
        <end position="268"/>
    </location>
</feature>
<accession>A0A6G1SN60</accession>
<evidence type="ECO:0000259" key="3">
    <source>
        <dbReference type="Pfam" id="PF13401"/>
    </source>
</evidence>
<dbReference type="GO" id="GO:0006270">
    <property type="term" value="P:DNA replication initiation"/>
    <property type="evidence" value="ECO:0007669"/>
    <property type="project" value="TreeGrafter"/>
</dbReference>
<dbReference type="InterPro" id="IPR050311">
    <property type="entry name" value="ORC1/CDC6"/>
</dbReference>
<reference evidence="4" key="1">
    <citation type="submission" date="2018-10" db="EMBL/GenBank/DDBJ databases">
        <title>Transcriptome assembly of Aceria tosichella (Wheat curl mite) Type 2.</title>
        <authorList>
            <person name="Scully E.D."/>
            <person name="Geib S.M."/>
            <person name="Palmer N.A."/>
            <person name="Gupta A.K."/>
            <person name="Sarath G."/>
            <person name="Tatineni S."/>
        </authorList>
    </citation>
    <scope>NUCLEOTIDE SEQUENCE</scope>
    <source>
        <strain evidence="4">LincolnNE</strain>
    </source>
</reference>
<comment type="similarity">
    <text evidence="1">Belongs to the CDC6/cdc18 family.</text>
</comment>
<dbReference type="GO" id="GO:0051301">
    <property type="term" value="P:cell division"/>
    <property type="evidence" value="ECO:0007669"/>
    <property type="project" value="UniProtKB-KW"/>
</dbReference>
<keyword evidence="4" id="KW-0131">Cell cycle</keyword>
<proteinExistence type="inferred from homology"/>
<dbReference type="GO" id="GO:0016887">
    <property type="term" value="F:ATP hydrolysis activity"/>
    <property type="evidence" value="ECO:0007669"/>
    <property type="project" value="InterPro"/>
</dbReference>
<dbReference type="GO" id="GO:0003688">
    <property type="term" value="F:DNA replication origin binding"/>
    <property type="evidence" value="ECO:0007669"/>
    <property type="project" value="TreeGrafter"/>
</dbReference>
<dbReference type="Gene3D" id="1.10.8.60">
    <property type="match status" value="1"/>
</dbReference>
<dbReference type="CDD" id="cd00009">
    <property type="entry name" value="AAA"/>
    <property type="match status" value="1"/>
</dbReference>
<dbReference type="SUPFAM" id="SSF52540">
    <property type="entry name" value="P-loop containing nucleoside triphosphate hydrolases"/>
    <property type="match status" value="1"/>
</dbReference>
<dbReference type="InterPro" id="IPR049945">
    <property type="entry name" value="AAA_22"/>
</dbReference>
<dbReference type="PANTHER" id="PTHR10763:SF26">
    <property type="entry name" value="CELL DIVISION CONTROL PROTEIN 6 HOMOLOG"/>
    <property type="match status" value="1"/>
</dbReference>
<dbReference type="GO" id="GO:0005634">
    <property type="term" value="C:nucleus"/>
    <property type="evidence" value="ECO:0007669"/>
    <property type="project" value="TreeGrafter"/>
</dbReference>
<protein>
    <submittedName>
        <fullName evidence="4">Cell division control protein 6</fullName>
    </submittedName>
</protein>
<evidence type="ECO:0000313" key="4">
    <source>
        <dbReference type="EMBL" id="MDE51330.1"/>
    </source>
</evidence>
<dbReference type="EMBL" id="GGYP01006559">
    <property type="protein sequence ID" value="MDE51330.1"/>
    <property type="molecule type" value="Transcribed_RNA"/>
</dbReference>
<gene>
    <name evidence="4" type="primary">Cdc6</name>
    <name evidence="4" type="ORF">g.12784</name>
</gene>
<feature type="region of interest" description="Disordered" evidence="2">
    <location>
        <begin position="242"/>
        <end position="272"/>
    </location>
</feature>
<dbReference type="InterPro" id="IPR027417">
    <property type="entry name" value="P-loop_NTPase"/>
</dbReference>
<feature type="domain" description="ORC1/DEAH AAA+ ATPase" evidence="3">
    <location>
        <begin position="29"/>
        <end position="136"/>
    </location>
</feature>
<dbReference type="PANTHER" id="PTHR10763">
    <property type="entry name" value="CELL DIVISION CONTROL PROTEIN 6-RELATED"/>
    <property type="match status" value="1"/>
</dbReference>
<dbReference type="Gene3D" id="3.40.50.300">
    <property type="entry name" value="P-loop containing nucleotide triphosphate hydrolases"/>
    <property type="match status" value="1"/>
</dbReference>
<dbReference type="AlphaFoldDB" id="A0A6G1SN60"/>
<dbReference type="Pfam" id="PF13401">
    <property type="entry name" value="AAA_22"/>
    <property type="match status" value="1"/>
</dbReference>
<keyword evidence="4" id="KW-0132">Cell division</keyword>
<sequence>MDKDFGICGRNKEISEIQQFISDHVEQNKSGILYLTGPPGTGKTMSVNLVLNKVDNIGKIHLNCFKATSSKSVLTKIWEALNMGSSTRKNESEMIAKLASKLSGRTCKPFLMVLDEMDQLPKSSNSNLYSTLFSWTKLSFSKLIIVGIANTLNLTSRCQTVVKILGSEYNQVQKIIFRPYSSRDISSILNWYLENDENFEEALVDPKAIEMISKKFARDKGDIRGALNALRDAVDDVLTVNRQKKKKEEDERRFQSFPTPPSTPPPYPCKEKTNIASVANSVKKRQRQSHYHNDNALAHHEIILVCLHKFCSASKDGGVDKRELYGKVSDILARYGSDSSKTSIDASLEQLEMQGLLVFKKRAGMQSPRIILKASDSEVKQLAHNEELIKDFIY</sequence>
<dbReference type="GO" id="GO:0033314">
    <property type="term" value="P:mitotic DNA replication checkpoint signaling"/>
    <property type="evidence" value="ECO:0007669"/>
    <property type="project" value="TreeGrafter"/>
</dbReference>
<evidence type="ECO:0000256" key="2">
    <source>
        <dbReference type="SAM" id="MobiDB-lite"/>
    </source>
</evidence>
<evidence type="ECO:0000256" key="1">
    <source>
        <dbReference type="ARBA" id="ARBA00006184"/>
    </source>
</evidence>